<dbReference type="PANTHER" id="PTHR48475">
    <property type="entry name" value="RIBONUCLEASE H"/>
    <property type="match status" value="1"/>
</dbReference>
<dbReference type="Gene3D" id="3.30.420.10">
    <property type="entry name" value="Ribonuclease H-like superfamily/Ribonuclease H"/>
    <property type="match status" value="1"/>
</dbReference>
<organism evidence="2">
    <name type="scientific">Nicotiana tabacum</name>
    <name type="common">Common tobacco</name>
    <dbReference type="NCBI Taxonomy" id="4097"/>
    <lineage>
        <taxon>Eukaryota</taxon>
        <taxon>Viridiplantae</taxon>
        <taxon>Streptophyta</taxon>
        <taxon>Embryophyta</taxon>
        <taxon>Tracheophyta</taxon>
        <taxon>Spermatophyta</taxon>
        <taxon>Magnoliopsida</taxon>
        <taxon>eudicotyledons</taxon>
        <taxon>Gunneridae</taxon>
        <taxon>Pentapetalae</taxon>
        <taxon>asterids</taxon>
        <taxon>lamiids</taxon>
        <taxon>Solanales</taxon>
        <taxon>Solanaceae</taxon>
        <taxon>Nicotianoideae</taxon>
        <taxon>Nicotianeae</taxon>
        <taxon>Nicotiana</taxon>
    </lineage>
</organism>
<gene>
    <name evidence="2" type="primary">LOC107796105</name>
</gene>
<dbReference type="RefSeq" id="XP_016474321.1">
    <property type="nucleotide sequence ID" value="XM_016618835.1"/>
</dbReference>
<dbReference type="PaxDb" id="4097-A0A1S4ACI9"/>
<reference evidence="2" key="1">
    <citation type="submission" date="2025-08" db="UniProtKB">
        <authorList>
            <consortium name="RefSeq"/>
        </authorList>
    </citation>
    <scope>IDENTIFICATION</scope>
</reference>
<dbReference type="PANTHER" id="PTHR48475:SF2">
    <property type="entry name" value="RIBONUCLEASE H"/>
    <property type="match status" value="1"/>
</dbReference>
<dbReference type="InterPro" id="IPR012337">
    <property type="entry name" value="RNaseH-like_sf"/>
</dbReference>
<dbReference type="Gene3D" id="1.10.340.70">
    <property type="match status" value="1"/>
</dbReference>
<dbReference type="InterPro" id="IPR041588">
    <property type="entry name" value="Integrase_H2C2"/>
</dbReference>
<dbReference type="InterPro" id="IPR036397">
    <property type="entry name" value="RNaseH_sf"/>
</dbReference>
<accession>A0A1S4ACI9</accession>
<sequence>MENCPRTQRNRGPLRTKVARFSLDENKTLYRRTFDGPLAVCLGPGDTDYVLREIHAGICGNNSGVGADALVQKVIRAGYYWDSMEKDTKEFVRKCDKCQRFAPIIHQSGERLHSVILSLPFMKLGMDIIGPLPMTPGKITCDNGKQFIGSKATQFLEDHKIKRILSTPYHACAIGQAESTNKTIIQSIKKKLESTKGKWREILPEVLWACRTTSKSSTGETPVSLVYDTEDLITVEVGAPRTRVQHATESSNDEAMTTTLKMLDERWEASLVRMAAQKQRIERYYNRRTNFRYFGIRDLVLRKVTLNTESHSEGKLGQNWERPYRVLGVVGKGSYKLGTMEGEQLPSNWNISMKK</sequence>
<evidence type="ECO:0000259" key="1">
    <source>
        <dbReference type="PROSITE" id="PS50994"/>
    </source>
</evidence>
<dbReference type="InterPro" id="IPR001584">
    <property type="entry name" value="Integrase_cat-core"/>
</dbReference>
<dbReference type="SUPFAM" id="SSF53098">
    <property type="entry name" value="Ribonuclease H-like"/>
    <property type="match status" value="1"/>
</dbReference>
<dbReference type="Pfam" id="PF17921">
    <property type="entry name" value="Integrase_H2C2"/>
    <property type="match status" value="1"/>
</dbReference>
<dbReference type="PROSITE" id="PS50994">
    <property type="entry name" value="INTEGRASE"/>
    <property type="match status" value="1"/>
</dbReference>
<dbReference type="GO" id="GO:0003676">
    <property type="term" value="F:nucleic acid binding"/>
    <property type="evidence" value="ECO:0007669"/>
    <property type="project" value="InterPro"/>
</dbReference>
<dbReference type="STRING" id="4097.A0A1S4ACI9"/>
<dbReference type="AlphaFoldDB" id="A0A1S4ACI9"/>
<evidence type="ECO:0000313" key="2">
    <source>
        <dbReference type="RefSeq" id="XP_016474321.1"/>
    </source>
</evidence>
<dbReference type="KEGG" id="nta:107796105"/>
<proteinExistence type="predicted"/>
<name>A0A1S4ACI9_TOBAC</name>
<protein>
    <recommendedName>
        <fullName evidence="1">Integrase catalytic domain-containing protein</fullName>
    </recommendedName>
</protein>
<dbReference type="OrthoDB" id="1736338at2759"/>
<feature type="domain" description="Integrase catalytic" evidence="1">
    <location>
        <begin position="136"/>
        <end position="230"/>
    </location>
</feature>
<dbReference type="GO" id="GO:0015074">
    <property type="term" value="P:DNA integration"/>
    <property type="evidence" value="ECO:0007669"/>
    <property type="project" value="InterPro"/>
</dbReference>